<sequence>MERLSIFFYIYSTHSFHNLSHFHKIFNMGLHVQALAIVTLLVLIQKEGNSIPNTLHQNGTSHVSQSFSPWLNKVVQRRFHGCHGRASLCNKGKFPLKFMCCRNRCVNVTYNKNNCGLCGHRCPYNWQCCRGLCINTNLSVLNCGKCGHRCPFGVLCFFGMCGYGQGTRVVHTP</sequence>
<dbReference type="PANTHER" id="PTHR33227">
    <property type="entry name" value="STIGMA-SPECIFIC STIG1-LIKE PROTEIN 3"/>
    <property type="match status" value="1"/>
</dbReference>
<dbReference type="Pfam" id="PF04885">
    <property type="entry name" value="Stig1"/>
    <property type="match status" value="1"/>
</dbReference>
<gene>
    <name evidence="3" type="ORF">Lalb_Chr15g0081481</name>
</gene>
<protein>
    <submittedName>
        <fullName evidence="3">Putative stigma-specific protein Stig1</fullName>
    </submittedName>
</protein>
<accession>A0A6A4PBQ0</accession>
<keyword evidence="4" id="KW-1185">Reference proteome</keyword>
<evidence type="ECO:0000313" key="3">
    <source>
        <dbReference type="EMBL" id="KAE9598484.1"/>
    </source>
</evidence>
<organism evidence="3 4">
    <name type="scientific">Lupinus albus</name>
    <name type="common">White lupine</name>
    <name type="synonym">Lupinus termis</name>
    <dbReference type="NCBI Taxonomy" id="3870"/>
    <lineage>
        <taxon>Eukaryota</taxon>
        <taxon>Viridiplantae</taxon>
        <taxon>Streptophyta</taxon>
        <taxon>Embryophyta</taxon>
        <taxon>Tracheophyta</taxon>
        <taxon>Spermatophyta</taxon>
        <taxon>Magnoliopsida</taxon>
        <taxon>eudicotyledons</taxon>
        <taxon>Gunneridae</taxon>
        <taxon>Pentapetalae</taxon>
        <taxon>rosids</taxon>
        <taxon>fabids</taxon>
        <taxon>Fabales</taxon>
        <taxon>Fabaceae</taxon>
        <taxon>Papilionoideae</taxon>
        <taxon>50 kb inversion clade</taxon>
        <taxon>genistoids sensu lato</taxon>
        <taxon>core genistoids</taxon>
        <taxon>Genisteae</taxon>
        <taxon>Lupinus</taxon>
    </lineage>
</organism>
<dbReference type="AlphaFoldDB" id="A0A6A4PBQ0"/>
<dbReference type="OrthoDB" id="2013942at2759"/>
<evidence type="ECO:0000256" key="1">
    <source>
        <dbReference type="ARBA" id="ARBA00006010"/>
    </source>
</evidence>
<dbReference type="EMBL" id="WOCE01000015">
    <property type="protein sequence ID" value="KAE9598484.1"/>
    <property type="molecule type" value="Genomic_DNA"/>
</dbReference>
<evidence type="ECO:0000256" key="2">
    <source>
        <dbReference type="ARBA" id="ARBA00022729"/>
    </source>
</evidence>
<reference evidence="4" key="1">
    <citation type="journal article" date="2020" name="Nat. Commun.">
        <title>Genome sequence of the cluster root forming white lupin.</title>
        <authorList>
            <person name="Hufnagel B."/>
            <person name="Marques A."/>
            <person name="Soriano A."/>
            <person name="Marques L."/>
            <person name="Divol F."/>
            <person name="Doumas P."/>
            <person name="Sallet E."/>
            <person name="Mancinotti D."/>
            <person name="Carrere S."/>
            <person name="Marande W."/>
            <person name="Arribat S."/>
            <person name="Keller J."/>
            <person name="Huneau C."/>
            <person name="Blein T."/>
            <person name="Aime D."/>
            <person name="Laguerre M."/>
            <person name="Taylor J."/>
            <person name="Schubert V."/>
            <person name="Nelson M."/>
            <person name="Geu-Flores F."/>
            <person name="Crespi M."/>
            <person name="Gallardo-Guerrero K."/>
            <person name="Delaux P.-M."/>
            <person name="Salse J."/>
            <person name="Berges H."/>
            <person name="Guyot R."/>
            <person name="Gouzy J."/>
            <person name="Peret B."/>
        </authorList>
    </citation>
    <scope>NUCLEOTIDE SEQUENCE [LARGE SCALE GENOMIC DNA]</scope>
    <source>
        <strain evidence="4">cv. Amiga</strain>
    </source>
</reference>
<name>A0A6A4PBQ0_LUPAL</name>
<proteinExistence type="inferred from homology"/>
<comment type="caution">
    <text evidence="3">The sequence shown here is derived from an EMBL/GenBank/DDBJ whole genome shotgun (WGS) entry which is preliminary data.</text>
</comment>
<dbReference type="InterPro" id="IPR006969">
    <property type="entry name" value="Stig-like"/>
</dbReference>
<evidence type="ECO:0000313" key="4">
    <source>
        <dbReference type="Proteomes" id="UP000447434"/>
    </source>
</evidence>
<comment type="similarity">
    <text evidence="1">Belongs to the STIG1 family.</text>
</comment>
<dbReference type="Proteomes" id="UP000447434">
    <property type="component" value="Chromosome 15"/>
</dbReference>
<dbReference type="PANTHER" id="PTHR33227:SF48">
    <property type="entry name" value="STIGMA-SPECIFIC STIG1-LIKE PROTEIN 4"/>
    <property type="match status" value="1"/>
</dbReference>
<keyword evidence="2" id="KW-0732">Signal</keyword>